<organism evidence="5 6">
    <name type="scientific">Curvularia clavata</name>
    <dbReference type="NCBI Taxonomy" id="95742"/>
    <lineage>
        <taxon>Eukaryota</taxon>
        <taxon>Fungi</taxon>
        <taxon>Dikarya</taxon>
        <taxon>Ascomycota</taxon>
        <taxon>Pezizomycotina</taxon>
        <taxon>Dothideomycetes</taxon>
        <taxon>Pleosporomycetidae</taxon>
        <taxon>Pleosporales</taxon>
        <taxon>Pleosporineae</taxon>
        <taxon>Pleosporaceae</taxon>
        <taxon>Curvularia</taxon>
    </lineage>
</organism>
<reference evidence="5" key="1">
    <citation type="submission" date="2021-12" db="EMBL/GenBank/DDBJ databases">
        <title>Curvularia clavata genome.</title>
        <authorList>
            <person name="Cao Y."/>
        </authorList>
    </citation>
    <scope>NUCLEOTIDE SEQUENCE</scope>
    <source>
        <strain evidence="5">Yc1106</strain>
    </source>
</reference>
<evidence type="ECO:0000256" key="1">
    <source>
        <dbReference type="ARBA" id="ARBA00009176"/>
    </source>
</evidence>
<dbReference type="PANTHER" id="PTHR12304:SF4">
    <property type="entry name" value="URIDINE NUCLEOSIDASE"/>
    <property type="match status" value="1"/>
</dbReference>
<comment type="similarity">
    <text evidence="1">Belongs to the IUNH family.</text>
</comment>
<dbReference type="GO" id="GO:0005829">
    <property type="term" value="C:cytosol"/>
    <property type="evidence" value="ECO:0007669"/>
    <property type="project" value="TreeGrafter"/>
</dbReference>
<dbReference type="Pfam" id="PF01156">
    <property type="entry name" value="IU_nuc_hydro"/>
    <property type="match status" value="1"/>
</dbReference>
<keyword evidence="2" id="KW-0378">Hydrolase</keyword>
<name>A0A9Q8ZCX0_CURCL</name>
<dbReference type="InterPro" id="IPR001910">
    <property type="entry name" value="Inosine/uridine_hydrolase_dom"/>
</dbReference>
<dbReference type="SUPFAM" id="SSF53590">
    <property type="entry name" value="Nucleoside hydrolase"/>
    <property type="match status" value="1"/>
</dbReference>
<evidence type="ECO:0000313" key="5">
    <source>
        <dbReference type="EMBL" id="USP78448.1"/>
    </source>
</evidence>
<proteinExistence type="inferred from homology"/>
<evidence type="ECO:0000313" key="6">
    <source>
        <dbReference type="Proteomes" id="UP001056012"/>
    </source>
</evidence>
<keyword evidence="3" id="KW-0326">Glycosidase</keyword>
<dbReference type="OrthoDB" id="432381at2759"/>
<accession>A0A9Q8ZCX0</accession>
<dbReference type="Proteomes" id="UP001056012">
    <property type="component" value="Chromosome 4"/>
</dbReference>
<feature type="domain" description="Inosine/uridine-preferring nucleoside hydrolase" evidence="4">
    <location>
        <begin position="12"/>
        <end position="353"/>
    </location>
</feature>
<evidence type="ECO:0000256" key="2">
    <source>
        <dbReference type="ARBA" id="ARBA00022801"/>
    </source>
</evidence>
<dbReference type="AlphaFoldDB" id="A0A9Q8ZCX0"/>
<keyword evidence="6" id="KW-1185">Reference proteome</keyword>
<sequence>MSAAAVTPKTPIWLDCDTGHDDAYALLLCAHDPRVQLLGVSTVHGNAALDQTTYNTRAILEAIGRRDVKVYSGAAKPIVRDAVHAADIHGESGLDGVTLLPQPVEPAATDVDHLEAAYRALIATAPDTAWLVSTGTLTNIGLLFQKYPDLAAHIKGLSIMGGAVGGGFTDAPMGMVQGEGERFGNWTPYAEFNIYCDPEASHFIFSHPILQPKTTLIPLDLTHQVLGTSKIRKTLLYGEKIWDPSTPKADLTPSPLRALFTQTMSFFAGTYAEVFSITEGPPLHDPLAVAAAYNPSIFDDRNGERFQVDIVTEGIHSPDKSKVGELGRTKVTKLPPGQGGCRIPRGVDLDAFWGSIESALQRADAVSPMPKLSMQELEKLGVFNGVGKPEEIGL</sequence>
<dbReference type="VEuPathDB" id="FungiDB:yc1106_05722"/>
<dbReference type="InterPro" id="IPR023186">
    <property type="entry name" value="IUNH"/>
</dbReference>
<evidence type="ECO:0000259" key="4">
    <source>
        <dbReference type="Pfam" id="PF01156"/>
    </source>
</evidence>
<dbReference type="InterPro" id="IPR036452">
    <property type="entry name" value="Ribo_hydro-like"/>
</dbReference>
<dbReference type="CDD" id="cd02651">
    <property type="entry name" value="nuc_hydro_IU_UC_XIUA"/>
    <property type="match status" value="1"/>
</dbReference>
<dbReference type="Gene3D" id="3.90.245.10">
    <property type="entry name" value="Ribonucleoside hydrolase-like"/>
    <property type="match status" value="1"/>
</dbReference>
<dbReference type="GO" id="GO:0006152">
    <property type="term" value="P:purine nucleoside catabolic process"/>
    <property type="evidence" value="ECO:0007669"/>
    <property type="project" value="TreeGrafter"/>
</dbReference>
<dbReference type="PANTHER" id="PTHR12304">
    <property type="entry name" value="INOSINE-URIDINE PREFERRING NUCLEOSIDE HYDROLASE"/>
    <property type="match status" value="1"/>
</dbReference>
<dbReference type="EMBL" id="CP089277">
    <property type="protein sequence ID" value="USP78448.1"/>
    <property type="molecule type" value="Genomic_DNA"/>
</dbReference>
<gene>
    <name evidence="5" type="ORF">yc1106_05722</name>
</gene>
<dbReference type="GO" id="GO:0008477">
    <property type="term" value="F:purine nucleosidase activity"/>
    <property type="evidence" value="ECO:0007669"/>
    <property type="project" value="TreeGrafter"/>
</dbReference>
<protein>
    <recommendedName>
        <fullName evidence="4">Inosine/uridine-preferring nucleoside hydrolase domain-containing protein</fullName>
    </recommendedName>
</protein>
<evidence type="ECO:0000256" key="3">
    <source>
        <dbReference type="ARBA" id="ARBA00023295"/>
    </source>
</evidence>